<evidence type="ECO:0000313" key="2">
    <source>
        <dbReference type="Proteomes" id="UP000759273"/>
    </source>
</evidence>
<dbReference type="Gene3D" id="3.40.50.620">
    <property type="entry name" value="HUPs"/>
    <property type="match status" value="1"/>
</dbReference>
<dbReference type="AlphaFoldDB" id="A0A943DCM0"/>
<reference evidence="1" key="1">
    <citation type="submission" date="2021-02" db="EMBL/GenBank/DDBJ databases">
        <title>Infant gut strain persistence is associated with maternal origin, phylogeny, and functional potential including surface adhesion and iron acquisition.</title>
        <authorList>
            <person name="Lou Y.C."/>
        </authorList>
    </citation>
    <scope>NUCLEOTIDE SEQUENCE</scope>
    <source>
        <strain evidence="1">L3_101_000M1_dasL3_101_000M1_concoct_87</strain>
    </source>
</reference>
<dbReference type="Proteomes" id="UP000759273">
    <property type="component" value="Unassembled WGS sequence"/>
</dbReference>
<dbReference type="EMBL" id="JAGZGG010000036">
    <property type="protein sequence ID" value="MBS5333293.1"/>
    <property type="molecule type" value="Genomic_DNA"/>
</dbReference>
<organism evidence="1 2">
    <name type="scientific">Subdoligranulum variabile</name>
    <dbReference type="NCBI Taxonomy" id="214851"/>
    <lineage>
        <taxon>Bacteria</taxon>
        <taxon>Bacillati</taxon>
        <taxon>Bacillota</taxon>
        <taxon>Clostridia</taxon>
        <taxon>Eubacteriales</taxon>
        <taxon>Oscillospiraceae</taxon>
        <taxon>Subdoligranulum</taxon>
    </lineage>
</organism>
<proteinExistence type="predicted"/>
<name>A0A943DCM0_9FIRM</name>
<protein>
    <submittedName>
        <fullName evidence="1">Phosphoadenosine phosphosulfate reductase</fullName>
    </submittedName>
</protein>
<accession>A0A943DCM0</accession>
<comment type="caution">
    <text evidence="1">The sequence shown here is derived from an EMBL/GenBank/DDBJ whole genome shotgun (WGS) entry which is preliminary data.</text>
</comment>
<evidence type="ECO:0000313" key="1">
    <source>
        <dbReference type="EMBL" id="MBS5333293.1"/>
    </source>
</evidence>
<dbReference type="InterPro" id="IPR014729">
    <property type="entry name" value="Rossmann-like_a/b/a_fold"/>
</dbReference>
<gene>
    <name evidence="1" type="ORF">KHY36_12295</name>
</gene>
<dbReference type="SUPFAM" id="SSF52402">
    <property type="entry name" value="Adenine nucleotide alpha hydrolases-like"/>
    <property type="match status" value="1"/>
</dbReference>
<sequence>MKHILSCSFGKDSIATALLALQHGEPLDELVYCEVMFSEKISGELPEHSRFIHETAIPYFEQRGIPTRVLRSEKTYLSCFYHVVTRGRMKGRLSGFPLSAHCAIQRDCKLAPIRAYHKTLPPDTMQYIGIAADEPKRLTRLNGNKTSLLDKYHMTEAEARTMCEAEGLLSPLYEFSRRGGCWFCPNASVSELRHLYYHHPDLWKRLLELQDVPNKTTERFSWQRTVREIDERFRLEGEQLSFYEER</sequence>